<organism evidence="7 8">
    <name type="scientific">Leptobrachium leishanense</name>
    <name type="common">Leishan spiny toad</name>
    <dbReference type="NCBI Taxonomy" id="445787"/>
    <lineage>
        <taxon>Eukaryota</taxon>
        <taxon>Metazoa</taxon>
        <taxon>Chordata</taxon>
        <taxon>Craniata</taxon>
        <taxon>Vertebrata</taxon>
        <taxon>Euteleostomi</taxon>
        <taxon>Amphibia</taxon>
        <taxon>Batrachia</taxon>
        <taxon>Anura</taxon>
        <taxon>Pelobatoidea</taxon>
        <taxon>Megophryidae</taxon>
        <taxon>Leptobrachium</taxon>
    </lineage>
</organism>
<accession>A0A8C5QDK7</accession>
<evidence type="ECO:0000256" key="4">
    <source>
        <dbReference type="ARBA" id="ARBA00022946"/>
    </source>
</evidence>
<keyword evidence="8" id="KW-1185">Reference proteome</keyword>
<gene>
    <name evidence="7" type="primary">COA8</name>
</gene>
<dbReference type="GO" id="GO:0005743">
    <property type="term" value="C:mitochondrial inner membrane"/>
    <property type="evidence" value="ECO:0007669"/>
    <property type="project" value="UniProtKB-SubCell"/>
</dbReference>
<comment type="subcellular location">
    <subcellularLocation>
        <location evidence="1">Mitochondrion inner membrane</location>
        <topology evidence="1">Peripheral membrane protein</topology>
        <orientation evidence="1">Matrix side</orientation>
    </subcellularLocation>
</comment>
<keyword evidence="3" id="KW-0999">Mitochondrion inner membrane</keyword>
<keyword evidence="5" id="KW-0496">Mitochondrion</keyword>
<proteinExistence type="inferred from homology"/>
<dbReference type="Pfam" id="PF10231">
    <property type="entry name" value="COA8"/>
    <property type="match status" value="1"/>
</dbReference>
<dbReference type="OrthoDB" id="6246201at2759"/>
<dbReference type="PANTHER" id="PTHR31107">
    <property type="entry name" value="APOPTOGENIC PROTEIN 1, MITOCHONDRIAL"/>
    <property type="match status" value="1"/>
</dbReference>
<comment type="similarity">
    <text evidence="2">Belongs to the COA8 family.</text>
</comment>
<reference evidence="7" key="1">
    <citation type="submission" date="2025-08" db="UniProtKB">
        <authorList>
            <consortium name="Ensembl"/>
        </authorList>
    </citation>
    <scope>IDENTIFICATION</scope>
</reference>
<evidence type="ECO:0000256" key="2">
    <source>
        <dbReference type="ARBA" id="ARBA00005453"/>
    </source>
</evidence>
<keyword evidence="4" id="KW-0809">Transit peptide</keyword>
<evidence type="ECO:0000313" key="8">
    <source>
        <dbReference type="Proteomes" id="UP000694569"/>
    </source>
</evidence>
<dbReference type="InterPro" id="IPR018796">
    <property type="entry name" value="COA8"/>
</dbReference>
<keyword evidence="6" id="KW-0472">Membrane</keyword>
<dbReference type="AlphaFoldDB" id="A0A8C5QDK7"/>
<dbReference type="PANTHER" id="PTHR31107:SF2">
    <property type="entry name" value="CYTOCHROME C OXIDASE ASSEMBLY FACTOR 8"/>
    <property type="match status" value="1"/>
</dbReference>
<evidence type="ECO:0000256" key="6">
    <source>
        <dbReference type="ARBA" id="ARBA00023136"/>
    </source>
</evidence>
<dbReference type="GeneTree" id="ENSGT00390000008212"/>
<evidence type="ECO:0000256" key="1">
    <source>
        <dbReference type="ARBA" id="ARBA00004443"/>
    </source>
</evidence>
<reference evidence="7" key="2">
    <citation type="submission" date="2025-09" db="UniProtKB">
        <authorList>
            <consortium name="Ensembl"/>
        </authorList>
    </citation>
    <scope>IDENTIFICATION</scope>
</reference>
<evidence type="ECO:0000256" key="3">
    <source>
        <dbReference type="ARBA" id="ARBA00022792"/>
    </source>
</evidence>
<name>A0A8C5QDK7_9ANUR</name>
<sequence length="184" mass="22215">KKNIKPNDSLHHRTTARWLTGGIQRFFFFWFLISSSHFCPPPNSTHDWVGPPDRLSNLRPVIFFVPKNESELEKKLRKLRAETQEWNQRFWANQNLTFLKEKEDFILARLKSLGLGERDEEGHKRTLNAEEMSHFYRDFLTKNLEKHTSYNREWYKRNFTITFLMAEVTLQRAWEKLGRKKKMA</sequence>
<dbReference type="Proteomes" id="UP000694569">
    <property type="component" value="Unplaced"/>
</dbReference>
<evidence type="ECO:0000256" key="5">
    <source>
        <dbReference type="ARBA" id="ARBA00023128"/>
    </source>
</evidence>
<dbReference type="Ensembl" id="ENSLLET00000036680.1">
    <property type="protein sequence ID" value="ENSLLEP00000035338.1"/>
    <property type="gene ID" value="ENSLLEG00000022330.1"/>
</dbReference>
<dbReference type="GO" id="GO:0097193">
    <property type="term" value="P:intrinsic apoptotic signaling pathway"/>
    <property type="evidence" value="ECO:0007669"/>
    <property type="project" value="InterPro"/>
</dbReference>
<protein>
    <submittedName>
        <fullName evidence="7">Cytochrome c oxidase assembly factor 8</fullName>
    </submittedName>
</protein>
<evidence type="ECO:0000313" key="7">
    <source>
        <dbReference type="Ensembl" id="ENSLLEP00000035338.1"/>
    </source>
</evidence>